<evidence type="ECO:0000313" key="4">
    <source>
        <dbReference type="Proteomes" id="UP000325313"/>
    </source>
</evidence>
<dbReference type="Proteomes" id="UP000325313">
    <property type="component" value="Unassembled WGS sequence"/>
</dbReference>
<dbReference type="Proteomes" id="UP000324748">
    <property type="component" value="Unassembled WGS sequence"/>
</dbReference>
<dbReference type="EMBL" id="VDEP01000136">
    <property type="protein sequence ID" value="KAA1129457.1"/>
    <property type="molecule type" value="Genomic_DNA"/>
</dbReference>
<proteinExistence type="predicted"/>
<reference evidence="3 4" key="1">
    <citation type="submission" date="2019-05" db="EMBL/GenBank/DDBJ databases">
        <title>Emergence of the Ug99 lineage of the wheat stem rust pathogen through somatic hybridization.</title>
        <authorList>
            <person name="Li F."/>
            <person name="Upadhyaya N.M."/>
            <person name="Sperschneider J."/>
            <person name="Matny O."/>
            <person name="Nguyen-Phuc H."/>
            <person name="Mago R."/>
            <person name="Raley C."/>
            <person name="Miller M.E."/>
            <person name="Silverstein K.A.T."/>
            <person name="Henningsen E."/>
            <person name="Hirsch C.D."/>
            <person name="Visser B."/>
            <person name="Pretorius Z.A."/>
            <person name="Steffenson B.J."/>
            <person name="Schwessinger B."/>
            <person name="Dodds P.N."/>
            <person name="Figueroa M."/>
        </authorList>
    </citation>
    <scope>NUCLEOTIDE SEQUENCE [LARGE SCALE GENOMIC DNA]</scope>
    <source>
        <strain evidence="1">21-0</strain>
        <strain evidence="2 4">Ug99</strain>
    </source>
</reference>
<keyword evidence="3" id="KW-1185">Reference proteome</keyword>
<gene>
    <name evidence="1" type="ORF">PGT21_009582</name>
    <name evidence="2" type="ORF">PGTUg99_008109</name>
</gene>
<organism evidence="2 4">
    <name type="scientific">Puccinia graminis f. sp. tritici</name>
    <dbReference type="NCBI Taxonomy" id="56615"/>
    <lineage>
        <taxon>Eukaryota</taxon>
        <taxon>Fungi</taxon>
        <taxon>Dikarya</taxon>
        <taxon>Basidiomycota</taxon>
        <taxon>Pucciniomycotina</taxon>
        <taxon>Pucciniomycetes</taxon>
        <taxon>Pucciniales</taxon>
        <taxon>Pucciniaceae</taxon>
        <taxon>Puccinia</taxon>
    </lineage>
</organism>
<protein>
    <submittedName>
        <fullName evidence="2">Uncharacterized protein</fullName>
    </submittedName>
</protein>
<name>A0A5B0RV28_PUCGR</name>
<comment type="caution">
    <text evidence="2">The sequence shown here is derived from an EMBL/GenBank/DDBJ whole genome shotgun (WGS) entry which is preliminary data.</text>
</comment>
<evidence type="ECO:0000313" key="1">
    <source>
        <dbReference type="EMBL" id="KAA1111718.1"/>
    </source>
</evidence>
<evidence type="ECO:0000313" key="3">
    <source>
        <dbReference type="Proteomes" id="UP000324748"/>
    </source>
</evidence>
<accession>A0A5B0RV28</accession>
<evidence type="ECO:0000313" key="2">
    <source>
        <dbReference type="EMBL" id="KAA1129457.1"/>
    </source>
</evidence>
<dbReference type="EMBL" id="VSWC01000016">
    <property type="protein sequence ID" value="KAA1111718.1"/>
    <property type="molecule type" value="Genomic_DNA"/>
</dbReference>
<dbReference type="AlphaFoldDB" id="A0A5B0RV28"/>
<sequence>MISLDDLQRIGSEFFGSKQSDFEHFLSELKMRSGETMKLSELLQSLHDWLHTTKGGLPELLPLDGSRERLIQQLVPHFNQVYLDKFLIKIPQKQRKPFQEFAMQRLKTQGKLSPGDIWEGRKAEELYEEWKKSSLWIRVQVWWDNLLARSSVFFKKLFGRFKKDPN</sequence>